<dbReference type="AlphaFoldDB" id="A0A6J7AIQ5"/>
<evidence type="ECO:0000313" key="9">
    <source>
        <dbReference type="EMBL" id="CAB4832653.1"/>
    </source>
</evidence>
<feature type="transmembrane region" description="Helical" evidence="7">
    <location>
        <begin position="203"/>
        <end position="224"/>
    </location>
</feature>
<reference evidence="9" key="1">
    <citation type="submission" date="2020-05" db="EMBL/GenBank/DDBJ databases">
        <authorList>
            <person name="Chiriac C."/>
            <person name="Salcher M."/>
            <person name="Ghai R."/>
            <person name="Kavagutti S V."/>
        </authorList>
    </citation>
    <scope>NUCLEOTIDE SEQUENCE</scope>
</reference>
<dbReference type="Gene3D" id="1.20.1250.20">
    <property type="entry name" value="MFS general substrate transporter like domains"/>
    <property type="match status" value="2"/>
</dbReference>
<feature type="transmembrane region" description="Helical" evidence="7">
    <location>
        <begin position="41"/>
        <end position="61"/>
    </location>
</feature>
<evidence type="ECO:0000256" key="2">
    <source>
        <dbReference type="ARBA" id="ARBA00008335"/>
    </source>
</evidence>
<dbReference type="SUPFAM" id="SSF103473">
    <property type="entry name" value="MFS general substrate transporter"/>
    <property type="match status" value="1"/>
</dbReference>
<accession>A0A6J7AIQ5</accession>
<keyword evidence="3" id="KW-0813">Transport</keyword>
<protein>
    <submittedName>
        <fullName evidence="9">Unannotated protein</fullName>
    </submittedName>
</protein>
<dbReference type="GO" id="GO:0022857">
    <property type="term" value="F:transmembrane transporter activity"/>
    <property type="evidence" value="ECO:0007669"/>
    <property type="project" value="InterPro"/>
</dbReference>
<feature type="transmembrane region" description="Helical" evidence="7">
    <location>
        <begin position="7"/>
        <end position="29"/>
    </location>
</feature>
<dbReference type="InterPro" id="IPR011701">
    <property type="entry name" value="MFS"/>
</dbReference>
<dbReference type="EMBL" id="CAFABI010000146">
    <property type="protein sequence ID" value="CAB4832653.1"/>
    <property type="molecule type" value="Genomic_DNA"/>
</dbReference>
<sequence length="385" mass="41479">MTLQRDRVFWTVGFQVAIINIYLGGFGPAQPLLRAQQHTSLTVAGLHGTSMGIAAILAGFVNPHLTHRFGRQITSWIGFAFFCFGVLMFVVCPPVLLTLLATLIGGFGVSTIINTMVTQLSHHFPNDASDAVSQASGISSGGYIIGTLSVGAIASTSLSWRLGLLSVIPLSLLLYFYARPHISKEHVPHEDGPERGAMSLKFWIAWIGFIACISTEFGTTFWAAALVQDRVRSTPAISTLSMLAFGIGMAMGRWYGPHVLRRFSLDSQLKTVLVFQFCGFGIFWSSHIMWVSLITLLMVGIGVSMQFALNSMRLIGLSGGRPDLAIGRSSLAAGIAIAASPFLLGVFGDQFGISRAYLMVPVLILIGLGTIITIPTHSADKELSR</sequence>
<dbReference type="Pfam" id="PF07690">
    <property type="entry name" value="MFS_1"/>
    <property type="match status" value="1"/>
</dbReference>
<dbReference type="InterPro" id="IPR020846">
    <property type="entry name" value="MFS_dom"/>
</dbReference>
<evidence type="ECO:0000256" key="1">
    <source>
        <dbReference type="ARBA" id="ARBA00004127"/>
    </source>
</evidence>
<dbReference type="InterPro" id="IPR051788">
    <property type="entry name" value="MFS_Transporter"/>
</dbReference>
<dbReference type="GO" id="GO:0016020">
    <property type="term" value="C:membrane"/>
    <property type="evidence" value="ECO:0007669"/>
    <property type="project" value="TreeGrafter"/>
</dbReference>
<feature type="transmembrane region" description="Helical" evidence="7">
    <location>
        <begin position="354"/>
        <end position="375"/>
    </location>
</feature>
<feature type="domain" description="Major facilitator superfamily (MFS) profile" evidence="8">
    <location>
        <begin position="1"/>
        <end position="385"/>
    </location>
</feature>
<evidence type="ECO:0000256" key="5">
    <source>
        <dbReference type="ARBA" id="ARBA00022989"/>
    </source>
</evidence>
<keyword evidence="6 7" id="KW-0472">Membrane</keyword>
<feature type="transmembrane region" description="Helical" evidence="7">
    <location>
        <begin position="160"/>
        <end position="178"/>
    </location>
</feature>
<evidence type="ECO:0000256" key="3">
    <source>
        <dbReference type="ARBA" id="ARBA00022448"/>
    </source>
</evidence>
<dbReference type="PANTHER" id="PTHR23514:SF3">
    <property type="entry name" value="BYPASS OF STOP CODON PROTEIN 6"/>
    <property type="match status" value="1"/>
</dbReference>
<dbReference type="GO" id="GO:0012505">
    <property type="term" value="C:endomembrane system"/>
    <property type="evidence" value="ECO:0007669"/>
    <property type="project" value="UniProtKB-SubCell"/>
</dbReference>
<evidence type="ECO:0000256" key="7">
    <source>
        <dbReference type="SAM" id="Phobius"/>
    </source>
</evidence>
<feature type="transmembrane region" description="Helical" evidence="7">
    <location>
        <begin position="236"/>
        <end position="255"/>
    </location>
</feature>
<evidence type="ECO:0000256" key="4">
    <source>
        <dbReference type="ARBA" id="ARBA00022692"/>
    </source>
</evidence>
<feature type="transmembrane region" description="Helical" evidence="7">
    <location>
        <begin position="290"/>
        <end position="309"/>
    </location>
</feature>
<evidence type="ECO:0000256" key="6">
    <source>
        <dbReference type="ARBA" id="ARBA00023136"/>
    </source>
</evidence>
<feature type="transmembrane region" description="Helical" evidence="7">
    <location>
        <begin position="73"/>
        <end position="91"/>
    </location>
</feature>
<proteinExistence type="inferred from homology"/>
<feature type="transmembrane region" description="Helical" evidence="7">
    <location>
        <begin position="137"/>
        <end position="154"/>
    </location>
</feature>
<keyword evidence="4 7" id="KW-0812">Transmembrane</keyword>
<feature type="transmembrane region" description="Helical" evidence="7">
    <location>
        <begin position="330"/>
        <end position="348"/>
    </location>
</feature>
<dbReference type="InterPro" id="IPR036259">
    <property type="entry name" value="MFS_trans_sf"/>
</dbReference>
<gene>
    <name evidence="9" type="ORF">UFOPK3197_01080</name>
</gene>
<organism evidence="9">
    <name type="scientific">freshwater metagenome</name>
    <dbReference type="NCBI Taxonomy" id="449393"/>
    <lineage>
        <taxon>unclassified sequences</taxon>
        <taxon>metagenomes</taxon>
        <taxon>ecological metagenomes</taxon>
    </lineage>
</organism>
<dbReference type="PROSITE" id="PS50850">
    <property type="entry name" value="MFS"/>
    <property type="match status" value="1"/>
</dbReference>
<comment type="subcellular location">
    <subcellularLocation>
        <location evidence="1">Endomembrane system</location>
        <topology evidence="1">Multi-pass membrane protein</topology>
    </subcellularLocation>
</comment>
<name>A0A6J7AIQ5_9ZZZZ</name>
<dbReference type="PANTHER" id="PTHR23514">
    <property type="entry name" value="BYPASS OF STOP CODON PROTEIN 6"/>
    <property type="match status" value="1"/>
</dbReference>
<keyword evidence="5 7" id="KW-1133">Transmembrane helix</keyword>
<comment type="similarity">
    <text evidence="2">Belongs to the major facilitator superfamily.</text>
</comment>
<evidence type="ECO:0000259" key="8">
    <source>
        <dbReference type="PROSITE" id="PS50850"/>
    </source>
</evidence>
<feature type="transmembrane region" description="Helical" evidence="7">
    <location>
        <begin position="267"/>
        <end position="284"/>
    </location>
</feature>